<dbReference type="Pfam" id="PF04240">
    <property type="entry name" value="Caroten_synth"/>
    <property type="match status" value="1"/>
</dbReference>
<organism evidence="2 3">
    <name type="scientific">Clostridium luticellarii</name>
    <dbReference type="NCBI Taxonomy" id="1691940"/>
    <lineage>
        <taxon>Bacteria</taxon>
        <taxon>Bacillati</taxon>
        <taxon>Bacillota</taxon>
        <taxon>Clostridia</taxon>
        <taxon>Eubacteriales</taxon>
        <taxon>Clostridiaceae</taxon>
        <taxon>Clostridium</taxon>
    </lineage>
</organism>
<reference evidence="2 3" key="1">
    <citation type="submission" date="2018-03" db="EMBL/GenBank/DDBJ databases">
        <title>Genome sequence of Clostridium luticellarii DSM 29923.</title>
        <authorList>
            <person name="Poehlein A."/>
            <person name="Daniel R."/>
        </authorList>
    </citation>
    <scope>NUCLEOTIDE SEQUENCE [LARGE SCALE GENOMIC DNA]</scope>
    <source>
        <strain evidence="2 3">DSM 29923</strain>
    </source>
</reference>
<evidence type="ECO:0008006" key="4">
    <source>
        <dbReference type="Google" id="ProtNLM"/>
    </source>
</evidence>
<feature type="transmembrane region" description="Helical" evidence="1">
    <location>
        <begin position="136"/>
        <end position="156"/>
    </location>
</feature>
<keyword evidence="1" id="KW-0812">Transmembrane</keyword>
<dbReference type="Proteomes" id="UP000237798">
    <property type="component" value="Unassembled WGS sequence"/>
</dbReference>
<protein>
    <recommendedName>
        <fullName evidence="4">Carotenoid biosynthesis protein</fullName>
    </recommendedName>
</protein>
<proteinExistence type="predicted"/>
<evidence type="ECO:0000256" key="1">
    <source>
        <dbReference type="SAM" id="Phobius"/>
    </source>
</evidence>
<keyword evidence="1" id="KW-1133">Transmembrane helix</keyword>
<dbReference type="EMBL" id="PVXP01000036">
    <property type="protein sequence ID" value="PRR84663.1"/>
    <property type="molecule type" value="Genomic_DNA"/>
</dbReference>
<gene>
    <name evidence="2" type="ORF">CLLU_23470</name>
</gene>
<feature type="transmembrane region" description="Helical" evidence="1">
    <location>
        <begin position="86"/>
        <end position="105"/>
    </location>
</feature>
<keyword evidence="1" id="KW-0472">Membrane</keyword>
<sequence>MPRIYSYFFPASLFFALTFVISWSYETLSIYTGFPFGHYHYTDHYTDLIGPKLGVVPIFIMFSYFAVGYLSWMIGQVLLDRQNSKFGGADVFTIPVFSAFVMVLWDLCFDPFASTVRQGWIWENGGGFFGVPIGNYLGWFLCTYTFFQLFALYLKFCFYKNNGDKNEQTRNLWLMPCLMYGAVALQHLLVIFSGGGDATVTTLDGRSWIVGDIKETLTTICIFTMVFISALSSAKVLAKTSASGNK</sequence>
<feature type="transmembrane region" description="Helical" evidence="1">
    <location>
        <begin position="177"/>
        <end position="196"/>
    </location>
</feature>
<evidence type="ECO:0000313" key="2">
    <source>
        <dbReference type="EMBL" id="PRR84663.1"/>
    </source>
</evidence>
<feature type="transmembrane region" description="Helical" evidence="1">
    <location>
        <begin position="7"/>
        <end position="25"/>
    </location>
</feature>
<dbReference type="PANTHER" id="PTHR39419:SF1">
    <property type="entry name" value="SLL0814 PROTEIN"/>
    <property type="match status" value="1"/>
</dbReference>
<accession>A0A2T0BLF1</accession>
<dbReference type="InterPro" id="IPR007354">
    <property type="entry name" value="CruF-like"/>
</dbReference>
<dbReference type="OrthoDB" id="9811293at2"/>
<dbReference type="AlphaFoldDB" id="A0A2T0BLF1"/>
<keyword evidence="3" id="KW-1185">Reference proteome</keyword>
<name>A0A2T0BLF1_9CLOT</name>
<feature type="transmembrane region" description="Helical" evidence="1">
    <location>
        <begin position="53"/>
        <end position="74"/>
    </location>
</feature>
<feature type="transmembrane region" description="Helical" evidence="1">
    <location>
        <begin position="216"/>
        <end position="238"/>
    </location>
</feature>
<dbReference type="PANTHER" id="PTHR39419">
    <property type="entry name" value="SLL0814 PROTEIN"/>
    <property type="match status" value="1"/>
</dbReference>
<comment type="caution">
    <text evidence="2">The sequence shown here is derived from an EMBL/GenBank/DDBJ whole genome shotgun (WGS) entry which is preliminary data.</text>
</comment>
<evidence type="ECO:0000313" key="3">
    <source>
        <dbReference type="Proteomes" id="UP000237798"/>
    </source>
</evidence>